<evidence type="ECO:0000313" key="1">
    <source>
        <dbReference type="EMBL" id="TDE09787.1"/>
    </source>
</evidence>
<proteinExistence type="predicted"/>
<dbReference type="Proteomes" id="UP000294850">
    <property type="component" value="Unassembled WGS sequence"/>
</dbReference>
<gene>
    <name evidence="1" type="ORF">E0F88_29800</name>
</gene>
<dbReference type="AlphaFoldDB" id="A0A4R5DAD3"/>
<sequence>MNNSESYPQHARWKDGARQELIPEDGETLQDAIAFMRNSLKQYGHDDLTFSEDDVESIDSKYYITLRNVISDIV</sequence>
<protein>
    <submittedName>
        <fullName evidence="1">Uncharacterized protein</fullName>
    </submittedName>
</protein>
<evidence type="ECO:0000313" key="2">
    <source>
        <dbReference type="Proteomes" id="UP000294850"/>
    </source>
</evidence>
<dbReference type="OrthoDB" id="9934110at2"/>
<reference evidence="1 2" key="1">
    <citation type="submission" date="2019-03" db="EMBL/GenBank/DDBJ databases">
        <title>Dyadobacter AR-3-6 sp. nov., isolated from arctic soil.</title>
        <authorList>
            <person name="Chaudhary D.K."/>
        </authorList>
    </citation>
    <scope>NUCLEOTIDE SEQUENCE [LARGE SCALE GENOMIC DNA]</scope>
    <source>
        <strain evidence="1 2">AR-3-6</strain>
    </source>
</reference>
<comment type="caution">
    <text evidence="1">The sequence shown here is derived from an EMBL/GenBank/DDBJ whole genome shotgun (WGS) entry which is preliminary data.</text>
</comment>
<dbReference type="EMBL" id="SMFL01000018">
    <property type="protein sequence ID" value="TDE09787.1"/>
    <property type="molecule type" value="Genomic_DNA"/>
</dbReference>
<keyword evidence="2" id="KW-1185">Reference proteome</keyword>
<dbReference type="RefSeq" id="WP_131961990.1">
    <property type="nucleotide sequence ID" value="NZ_SMFL01000018.1"/>
</dbReference>
<name>A0A4R5DAD3_9BACT</name>
<organism evidence="1 2">
    <name type="scientific">Dyadobacter psychrotolerans</name>
    <dbReference type="NCBI Taxonomy" id="2541721"/>
    <lineage>
        <taxon>Bacteria</taxon>
        <taxon>Pseudomonadati</taxon>
        <taxon>Bacteroidota</taxon>
        <taxon>Cytophagia</taxon>
        <taxon>Cytophagales</taxon>
        <taxon>Spirosomataceae</taxon>
        <taxon>Dyadobacter</taxon>
    </lineage>
</organism>
<accession>A0A4R5DAD3</accession>